<feature type="compositionally biased region" description="Basic residues" evidence="1">
    <location>
        <begin position="158"/>
        <end position="168"/>
    </location>
</feature>
<name>A0AAD6PAC2_9ROSI</name>
<gene>
    <name evidence="2" type="ORF">OIU84_027385</name>
</gene>
<evidence type="ECO:0000313" key="2">
    <source>
        <dbReference type="EMBL" id="KAJ6422414.1"/>
    </source>
</evidence>
<evidence type="ECO:0000313" key="3">
    <source>
        <dbReference type="Proteomes" id="UP001162972"/>
    </source>
</evidence>
<accession>A0AAD6PAC2</accession>
<feature type="compositionally biased region" description="Basic and acidic residues" evidence="1">
    <location>
        <begin position="127"/>
        <end position="136"/>
    </location>
</feature>
<evidence type="ECO:0000256" key="1">
    <source>
        <dbReference type="SAM" id="MobiDB-lite"/>
    </source>
</evidence>
<organism evidence="2 3">
    <name type="scientific">Salix udensis</name>
    <dbReference type="NCBI Taxonomy" id="889485"/>
    <lineage>
        <taxon>Eukaryota</taxon>
        <taxon>Viridiplantae</taxon>
        <taxon>Streptophyta</taxon>
        <taxon>Embryophyta</taxon>
        <taxon>Tracheophyta</taxon>
        <taxon>Spermatophyta</taxon>
        <taxon>Magnoliopsida</taxon>
        <taxon>eudicotyledons</taxon>
        <taxon>Gunneridae</taxon>
        <taxon>Pentapetalae</taxon>
        <taxon>rosids</taxon>
        <taxon>fabids</taxon>
        <taxon>Malpighiales</taxon>
        <taxon>Salicaceae</taxon>
        <taxon>Saliceae</taxon>
        <taxon>Salix</taxon>
    </lineage>
</organism>
<keyword evidence="3" id="KW-1185">Reference proteome</keyword>
<dbReference type="AlphaFoldDB" id="A0AAD6PAC2"/>
<feature type="region of interest" description="Disordered" evidence="1">
    <location>
        <begin position="158"/>
        <end position="177"/>
    </location>
</feature>
<dbReference type="Proteomes" id="UP001162972">
    <property type="component" value="Chromosome 19"/>
</dbReference>
<protein>
    <submittedName>
        <fullName evidence="2">Uncharacterized protein</fullName>
    </submittedName>
</protein>
<feature type="region of interest" description="Disordered" evidence="1">
    <location>
        <begin position="80"/>
        <end position="136"/>
    </location>
</feature>
<dbReference type="EMBL" id="JAPFFJ010000007">
    <property type="protein sequence ID" value="KAJ6422414.1"/>
    <property type="molecule type" value="Genomic_DNA"/>
</dbReference>
<reference evidence="2 3" key="1">
    <citation type="journal article" date="2023" name="Int. J. Mol. Sci.">
        <title>De Novo Assembly and Annotation of 11 Diverse Shrub Willow (Salix) Genomes Reveals Novel Gene Organization in Sex-Linked Regions.</title>
        <authorList>
            <person name="Hyden B."/>
            <person name="Feng K."/>
            <person name="Yates T.B."/>
            <person name="Jawdy S."/>
            <person name="Cereghino C."/>
            <person name="Smart L.B."/>
            <person name="Muchero W."/>
        </authorList>
    </citation>
    <scope>NUCLEOTIDE SEQUENCE [LARGE SCALE GENOMIC DNA]</scope>
    <source>
        <tissue evidence="2">Shoot tip</tissue>
    </source>
</reference>
<comment type="caution">
    <text evidence="2">The sequence shown here is derived from an EMBL/GenBank/DDBJ whole genome shotgun (WGS) entry which is preliminary data.</text>
</comment>
<sequence>MAVEGLEEITCLTISSRSLIVTKGEPIVAATTITEKEPGSKTQGRHTETDDLRLGQENWKGIIGVFSSIAGEGHCRRRRRAVGADGRGRGAGVAVSSQSGEEKEEVWPAAVGEREDAENGCEGCAGGRREKREQRRDDCWWQQLQLLAGEEETIKKRGLRRGWRRSWRGKGTTGESN</sequence>
<proteinExistence type="predicted"/>